<evidence type="ECO:0000256" key="2">
    <source>
        <dbReference type="ARBA" id="ARBA00023012"/>
    </source>
</evidence>
<dbReference type="STRING" id="926550.CLDAP_27640"/>
<dbReference type="InterPro" id="IPR039420">
    <property type="entry name" value="WalR-like"/>
</dbReference>
<dbReference type="SMART" id="SM00862">
    <property type="entry name" value="Trans_reg_C"/>
    <property type="match status" value="1"/>
</dbReference>
<keyword evidence="5" id="KW-0804">Transcription</keyword>
<dbReference type="Proteomes" id="UP000007880">
    <property type="component" value="Chromosome"/>
</dbReference>
<feature type="domain" description="OmpR/PhoB-type" evidence="10">
    <location>
        <begin position="130"/>
        <end position="226"/>
    </location>
</feature>
<keyword evidence="4 7" id="KW-0238">DNA-binding</keyword>
<dbReference type="CDD" id="cd00383">
    <property type="entry name" value="trans_reg_C"/>
    <property type="match status" value="1"/>
</dbReference>
<dbReference type="GO" id="GO:0032993">
    <property type="term" value="C:protein-DNA complex"/>
    <property type="evidence" value="ECO:0007669"/>
    <property type="project" value="TreeGrafter"/>
</dbReference>
<evidence type="ECO:0000256" key="1">
    <source>
        <dbReference type="ARBA" id="ARBA00022553"/>
    </source>
</evidence>
<proteinExistence type="predicted"/>
<dbReference type="KEGG" id="cap:CLDAP_27640"/>
<evidence type="ECO:0000259" key="10">
    <source>
        <dbReference type="PROSITE" id="PS51755"/>
    </source>
</evidence>
<dbReference type="HOGENOM" id="CLU_000445_30_4_0"/>
<keyword evidence="12" id="KW-1185">Reference proteome</keyword>
<dbReference type="InterPro" id="IPR036388">
    <property type="entry name" value="WH-like_DNA-bd_sf"/>
</dbReference>
<name>I0I6B6_CALAS</name>
<evidence type="ECO:0000313" key="11">
    <source>
        <dbReference type="EMBL" id="BAM00804.1"/>
    </source>
</evidence>
<organism evidence="11 12">
    <name type="scientific">Caldilinea aerophila (strain DSM 14535 / JCM 11387 / NBRC 104270 / STL-6-O1)</name>
    <dbReference type="NCBI Taxonomy" id="926550"/>
    <lineage>
        <taxon>Bacteria</taxon>
        <taxon>Bacillati</taxon>
        <taxon>Chloroflexota</taxon>
        <taxon>Caldilineae</taxon>
        <taxon>Caldilineales</taxon>
        <taxon>Caldilineaceae</taxon>
        <taxon>Caldilinea</taxon>
    </lineage>
</organism>
<dbReference type="GO" id="GO:0000156">
    <property type="term" value="F:phosphorelay response regulator activity"/>
    <property type="evidence" value="ECO:0007669"/>
    <property type="project" value="TreeGrafter"/>
</dbReference>
<feature type="region of interest" description="Disordered" evidence="8">
    <location>
        <begin position="229"/>
        <end position="248"/>
    </location>
</feature>
<keyword evidence="2" id="KW-0902">Two-component regulatory system</keyword>
<gene>
    <name evidence="11" type="ordered locus">CLDAP_27640</name>
</gene>
<dbReference type="PATRIC" id="fig|926550.5.peg.3002"/>
<dbReference type="FunFam" id="3.40.50.2300:FF:000001">
    <property type="entry name" value="DNA-binding response regulator PhoB"/>
    <property type="match status" value="1"/>
</dbReference>
<evidence type="ECO:0000256" key="3">
    <source>
        <dbReference type="ARBA" id="ARBA00023015"/>
    </source>
</evidence>
<dbReference type="EMBL" id="AP012337">
    <property type="protein sequence ID" value="BAM00804.1"/>
    <property type="molecule type" value="Genomic_DNA"/>
</dbReference>
<evidence type="ECO:0000256" key="4">
    <source>
        <dbReference type="ARBA" id="ARBA00023125"/>
    </source>
</evidence>
<dbReference type="SMART" id="SM00448">
    <property type="entry name" value="REC"/>
    <property type="match status" value="1"/>
</dbReference>
<evidence type="ECO:0000259" key="9">
    <source>
        <dbReference type="PROSITE" id="PS50110"/>
    </source>
</evidence>
<dbReference type="Gene3D" id="3.40.50.2300">
    <property type="match status" value="1"/>
</dbReference>
<dbReference type="InterPro" id="IPR001867">
    <property type="entry name" value="OmpR/PhoB-type_DNA-bd"/>
</dbReference>
<dbReference type="SUPFAM" id="SSF52172">
    <property type="entry name" value="CheY-like"/>
    <property type="match status" value="1"/>
</dbReference>
<dbReference type="GO" id="GO:0005829">
    <property type="term" value="C:cytosol"/>
    <property type="evidence" value="ECO:0007669"/>
    <property type="project" value="TreeGrafter"/>
</dbReference>
<feature type="domain" description="Response regulatory" evidence="9">
    <location>
        <begin position="4"/>
        <end position="117"/>
    </location>
</feature>
<dbReference type="PANTHER" id="PTHR48111">
    <property type="entry name" value="REGULATOR OF RPOS"/>
    <property type="match status" value="1"/>
</dbReference>
<dbReference type="RefSeq" id="WP_014434033.1">
    <property type="nucleotide sequence ID" value="NC_017079.1"/>
</dbReference>
<keyword evidence="3" id="KW-0805">Transcription regulation</keyword>
<dbReference type="InterPro" id="IPR001789">
    <property type="entry name" value="Sig_transdc_resp-reg_receiver"/>
</dbReference>
<dbReference type="OrthoDB" id="9790454at2"/>
<dbReference type="Pfam" id="PF00072">
    <property type="entry name" value="Response_reg"/>
    <property type="match status" value="1"/>
</dbReference>
<evidence type="ECO:0000256" key="6">
    <source>
        <dbReference type="PROSITE-ProRule" id="PRU00169"/>
    </source>
</evidence>
<dbReference type="GO" id="GO:0000976">
    <property type="term" value="F:transcription cis-regulatory region binding"/>
    <property type="evidence" value="ECO:0007669"/>
    <property type="project" value="TreeGrafter"/>
</dbReference>
<keyword evidence="1 6" id="KW-0597">Phosphoprotein</keyword>
<evidence type="ECO:0000256" key="5">
    <source>
        <dbReference type="ARBA" id="ARBA00023163"/>
    </source>
</evidence>
<dbReference type="FunFam" id="1.10.10.10:FF:000018">
    <property type="entry name" value="DNA-binding response regulator ResD"/>
    <property type="match status" value="1"/>
</dbReference>
<reference evidence="11 12" key="1">
    <citation type="submission" date="2012-02" db="EMBL/GenBank/DDBJ databases">
        <title>Complete genome sequence of Caldilinea aerophila DSM 14535 (= NBRC 102666).</title>
        <authorList>
            <person name="Oguchi A."/>
            <person name="Hosoyama A."/>
            <person name="Sekine M."/>
            <person name="Fukai R."/>
            <person name="Kato Y."/>
            <person name="Nakamura S."/>
            <person name="Hanada S."/>
            <person name="Yamazaki S."/>
            <person name="Fujita N."/>
        </authorList>
    </citation>
    <scope>NUCLEOTIDE SEQUENCE [LARGE SCALE GENOMIC DNA]</scope>
    <source>
        <strain evidence="12">DSM 14535 / JCM 11387 / NBRC 104270 / STL-6-O1</strain>
    </source>
</reference>
<dbReference type="Pfam" id="PF00486">
    <property type="entry name" value="Trans_reg_C"/>
    <property type="match status" value="1"/>
</dbReference>
<dbReference type="PROSITE" id="PS51755">
    <property type="entry name" value="OMPR_PHOB"/>
    <property type="match status" value="1"/>
</dbReference>
<dbReference type="PANTHER" id="PTHR48111:SF1">
    <property type="entry name" value="TWO-COMPONENT RESPONSE REGULATOR ORR33"/>
    <property type="match status" value="1"/>
</dbReference>
<evidence type="ECO:0000256" key="7">
    <source>
        <dbReference type="PROSITE-ProRule" id="PRU01091"/>
    </source>
</evidence>
<feature type="DNA-binding region" description="OmpR/PhoB-type" evidence="7">
    <location>
        <begin position="130"/>
        <end position="226"/>
    </location>
</feature>
<dbReference type="AlphaFoldDB" id="I0I6B6"/>
<evidence type="ECO:0000256" key="8">
    <source>
        <dbReference type="SAM" id="MobiDB-lite"/>
    </source>
</evidence>
<dbReference type="GO" id="GO:0006355">
    <property type="term" value="P:regulation of DNA-templated transcription"/>
    <property type="evidence" value="ECO:0007669"/>
    <property type="project" value="InterPro"/>
</dbReference>
<accession>I0I6B6</accession>
<dbReference type="Gene3D" id="1.10.10.10">
    <property type="entry name" value="Winged helix-like DNA-binding domain superfamily/Winged helix DNA-binding domain"/>
    <property type="match status" value="1"/>
</dbReference>
<dbReference type="PROSITE" id="PS50110">
    <property type="entry name" value="RESPONSE_REGULATORY"/>
    <property type="match status" value="1"/>
</dbReference>
<evidence type="ECO:0000313" key="12">
    <source>
        <dbReference type="Proteomes" id="UP000007880"/>
    </source>
</evidence>
<sequence length="248" mass="28164">MTATILVVDDESNIVELNRMYLENAGYRVITARTGAEALARIENEHPDLVVLDLMLPGTDGWTVCREVRRRSQVPIIMLTARTEDIDRILGLELGADDYVTKPYNPRELVARVRAVLRRTHPSNEQKETSTILRLGNVTLDPERRTVLVGDEPITLRMKEFDLLHYLMENPGVVLTRERLLSHVWGYDFAGETRTVDVHIAALRRELRNSNITLETVWGLGYKLTGPPLSEERQIPASEEENGAQAKQ</sequence>
<dbReference type="eggNOG" id="COG0745">
    <property type="taxonomic scope" value="Bacteria"/>
</dbReference>
<dbReference type="Gene3D" id="6.10.250.690">
    <property type="match status" value="1"/>
</dbReference>
<feature type="modified residue" description="4-aspartylphosphate" evidence="6">
    <location>
        <position position="53"/>
    </location>
</feature>
<dbReference type="InterPro" id="IPR011006">
    <property type="entry name" value="CheY-like_superfamily"/>
</dbReference>
<protein>
    <submittedName>
        <fullName evidence="11">Putative OmpR family two-component response regulator</fullName>
    </submittedName>
</protein>